<sequence length="52" mass="6304">MRLFHSLFGLHTFELIDQVSVFENEKDRLPTARCFIQRCRVCGKIRKTMIRY</sequence>
<keyword evidence="4" id="KW-1185">Reference proteome</keyword>
<reference evidence="3 4" key="1">
    <citation type="submission" date="2018-06" db="EMBL/GenBank/DDBJ databases">
        <authorList>
            <consortium name="Pathogen Informatics"/>
            <person name="Doyle S."/>
        </authorList>
    </citation>
    <scope>NUCLEOTIDE SEQUENCE [LARGE SCALE GENOMIC DNA]</scope>
    <source>
        <strain evidence="3 4">NCTC10295</strain>
    </source>
</reference>
<dbReference type="EMBL" id="UGQS01000001">
    <property type="protein sequence ID" value="STZ76070.1"/>
    <property type="molecule type" value="Genomic_DNA"/>
</dbReference>
<gene>
    <name evidence="1" type="ORF">NCTC10295_00826</name>
    <name evidence="2" type="ORF">NCTC10295_02304</name>
    <name evidence="3" type="ORF">NCTC10295_02382</name>
</gene>
<protein>
    <submittedName>
        <fullName evidence="3">Uncharacterized protein</fullName>
    </submittedName>
</protein>
<dbReference type="Proteomes" id="UP000254651">
    <property type="component" value="Unassembled WGS sequence"/>
</dbReference>
<evidence type="ECO:0000313" key="3">
    <source>
        <dbReference type="EMBL" id="STZ83046.1"/>
    </source>
</evidence>
<organism evidence="3 4">
    <name type="scientific">Bergeriella denitrificans</name>
    <name type="common">Neisseria denitrificans</name>
    <dbReference type="NCBI Taxonomy" id="494"/>
    <lineage>
        <taxon>Bacteria</taxon>
        <taxon>Pseudomonadati</taxon>
        <taxon>Pseudomonadota</taxon>
        <taxon>Betaproteobacteria</taxon>
        <taxon>Neisseriales</taxon>
        <taxon>Neisseriaceae</taxon>
        <taxon>Bergeriella</taxon>
    </lineage>
</organism>
<evidence type="ECO:0000313" key="1">
    <source>
        <dbReference type="EMBL" id="STZ76070.1"/>
    </source>
</evidence>
<dbReference type="EMBL" id="UGQS01000005">
    <property type="protein sequence ID" value="STZ83046.1"/>
    <property type="molecule type" value="Genomic_DNA"/>
</dbReference>
<accession>A0A378URQ4</accession>
<evidence type="ECO:0000313" key="2">
    <source>
        <dbReference type="EMBL" id="STZ77486.1"/>
    </source>
</evidence>
<proteinExistence type="predicted"/>
<evidence type="ECO:0000313" key="4">
    <source>
        <dbReference type="Proteomes" id="UP000254651"/>
    </source>
</evidence>
<dbReference type="EMBL" id="UGQS01000002">
    <property type="protein sequence ID" value="STZ77486.1"/>
    <property type="molecule type" value="Genomic_DNA"/>
</dbReference>
<dbReference type="AlphaFoldDB" id="A0A378URQ4"/>
<name>A0A378URQ4_BERDE</name>